<dbReference type="Gene3D" id="2.160.20.120">
    <property type="match status" value="1"/>
</dbReference>
<feature type="chain" id="PRO_5001992478" description="Putative auto-transporter adhesin head GIN domain-containing protein" evidence="1">
    <location>
        <begin position="20"/>
        <end position="278"/>
    </location>
</feature>
<feature type="domain" description="Putative auto-transporter adhesin head GIN" evidence="2">
    <location>
        <begin position="40"/>
        <end position="179"/>
    </location>
</feature>
<name>A0A0A2MPP7_9FLAO</name>
<evidence type="ECO:0000313" key="4">
    <source>
        <dbReference type="Proteomes" id="UP000030121"/>
    </source>
</evidence>
<keyword evidence="4" id="KW-1185">Reference proteome</keyword>
<dbReference type="OrthoDB" id="1419485at2"/>
<sequence length="278" mass="30853">MKKLYFLLFALVITSVSFAQKKEKIKGSKIVTVTQKDVEPFQNLEITDNLEIFIIKGDKQSIEIEADDNLHDVLKYEMSGNTLQLSSTKDVTGAKKFSVRVTYTNDLKLITVRGEAQLNSLADLQGDNITVKNYDYSKSYLNVKATYFTLIMNDRSKAELNAKSESVTVELSKNAEIKALVAAQSLKMDLYQKTSATVEGDAAQAKFRADNNANLTAKKLTALEMELVAEAYTNVSVNATKNISITATGKSEIQLFGTPKINMVNFADNATLYKKQLQ</sequence>
<dbReference type="InterPro" id="IPR021255">
    <property type="entry name" value="DUF2807"/>
</dbReference>
<keyword evidence="1" id="KW-0732">Signal</keyword>
<accession>A0A0A2MPP7</accession>
<proteinExistence type="predicted"/>
<gene>
    <name evidence="3" type="ORF">Q764_03990</name>
</gene>
<dbReference type="Proteomes" id="UP000030121">
    <property type="component" value="Unassembled WGS sequence"/>
</dbReference>
<comment type="caution">
    <text evidence="3">The sequence shown here is derived from an EMBL/GenBank/DDBJ whole genome shotgun (WGS) entry which is preliminary data.</text>
</comment>
<dbReference type="RefSeq" id="WP_026981209.1">
    <property type="nucleotide sequence ID" value="NZ_JRLW01000003.1"/>
</dbReference>
<reference evidence="3 4" key="1">
    <citation type="submission" date="2013-09" db="EMBL/GenBank/DDBJ databases">
        <authorList>
            <person name="Zeng Z."/>
            <person name="Chen C."/>
        </authorList>
    </citation>
    <scope>NUCLEOTIDE SEQUENCE [LARGE SCALE GENOMIC DNA]</scope>
    <source>
        <strain evidence="3 4">GH29-5</strain>
    </source>
</reference>
<organism evidence="3 4">
    <name type="scientific">Flavobacterium suncheonense GH29-5 = DSM 17707</name>
    <dbReference type="NCBI Taxonomy" id="1121899"/>
    <lineage>
        <taxon>Bacteria</taxon>
        <taxon>Pseudomonadati</taxon>
        <taxon>Bacteroidota</taxon>
        <taxon>Flavobacteriia</taxon>
        <taxon>Flavobacteriales</taxon>
        <taxon>Flavobacteriaceae</taxon>
        <taxon>Flavobacterium</taxon>
    </lineage>
</organism>
<dbReference type="Pfam" id="PF10988">
    <property type="entry name" value="DUF2807"/>
    <property type="match status" value="1"/>
</dbReference>
<dbReference type="AlphaFoldDB" id="A0A0A2MPP7"/>
<dbReference type="EMBL" id="JRLW01000003">
    <property type="protein sequence ID" value="KGO90225.1"/>
    <property type="molecule type" value="Genomic_DNA"/>
</dbReference>
<dbReference type="eggNOG" id="COG1664">
    <property type="taxonomic scope" value="Bacteria"/>
</dbReference>
<evidence type="ECO:0000259" key="2">
    <source>
        <dbReference type="Pfam" id="PF10988"/>
    </source>
</evidence>
<feature type="signal peptide" evidence="1">
    <location>
        <begin position="1"/>
        <end position="19"/>
    </location>
</feature>
<evidence type="ECO:0000256" key="1">
    <source>
        <dbReference type="SAM" id="SignalP"/>
    </source>
</evidence>
<evidence type="ECO:0000313" key="3">
    <source>
        <dbReference type="EMBL" id="KGO90225.1"/>
    </source>
</evidence>
<dbReference type="STRING" id="1121899.GCA_000430025_00175"/>
<protein>
    <recommendedName>
        <fullName evidence="2">Putative auto-transporter adhesin head GIN domain-containing protein</fullName>
    </recommendedName>
</protein>